<dbReference type="Proteomes" id="UP000799766">
    <property type="component" value="Unassembled WGS sequence"/>
</dbReference>
<sequence length="150" mass="16965">MPFKVRARTATMPLKAVMLTQRRRRDPCVAPHTWFRTGGFARSLVQGTSSELAEFGLGSKSGMGKWANAIESIGPGQMRRLFLARRDSDRATARSSYNWKSWRPCSKMRREILRGEKKKPAGHPAHRLARPRTLAQLMTKKTTIAPDSSR</sequence>
<keyword evidence="2" id="KW-1185">Reference proteome</keyword>
<dbReference type="EMBL" id="MU001695">
    <property type="protein sequence ID" value="KAF2453707.1"/>
    <property type="molecule type" value="Genomic_DNA"/>
</dbReference>
<gene>
    <name evidence="1" type="ORF">BDY21DRAFT_354805</name>
</gene>
<evidence type="ECO:0000313" key="2">
    <source>
        <dbReference type="Proteomes" id="UP000799766"/>
    </source>
</evidence>
<name>A0A6A6NQA8_9PEZI</name>
<accession>A0A6A6NQA8</accession>
<protein>
    <submittedName>
        <fullName evidence="1">Uncharacterized protein</fullName>
    </submittedName>
</protein>
<organism evidence="1 2">
    <name type="scientific">Lineolata rhizophorae</name>
    <dbReference type="NCBI Taxonomy" id="578093"/>
    <lineage>
        <taxon>Eukaryota</taxon>
        <taxon>Fungi</taxon>
        <taxon>Dikarya</taxon>
        <taxon>Ascomycota</taxon>
        <taxon>Pezizomycotina</taxon>
        <taxon>Dothideomycetes</taxon>
        <taxon>Dothideomycetes incertae sedis</taxon>
        <taxon>Lineolatales</taxon>
        <taxon>Lineolataceae</taxon>
        <taxon>Lineolata</taxon>
    </lineage>
</organism>
<evidence type="ECO:0000313" key="1">
    <source>
        <dbReference type="EMBL" id="KAF2453707.1"/>
    </source>
</evidence>
<proteinExistence type="predicted"/>
<reference evidence="1" key="1">
    <citation type="journal article" date="2020" name="Stud. Mycol.">
        <title>101 Dothideomycetes genomes: a test case for predicting lifestyles and emergence of pathogens.</title>
        <authorList>
            <person name="Haridas S."/>
            <person name="Albert R."/>
            <person name="Binder M."/>
            <person name="Bloem J."/>
            <person name="Labutti K."/>
            <person name="Salamov A."/>
            <person name="Andreopoulos B."/>
            <person name="Baker S."/>
            <person name="Barry K."/>
            <person name="Bills G."/>
            <person name="Bluhm B."/>
            <person name="Cannon C."/>
            <person name="Castanera R."/>
            <person name="Culley D."/>
            <person name="Daum C."/>
            <person name="Ezra D."/>
            <person name="Gonzalez J."/>
            <person name="Henrissat B."/>
            <person name="Kuo A."/>
            <person name="Liang C."/>
            <person name="Lipzen A."/>
            <person name="Lutzoni F."/>
            <person name="Magnuson J."/>
            <person name="Mondo S."/>
            <person name="Nolan M."/>
            <person name="Ohm R."/>
            <person name="Pangilinan J."/>
            <person name="Park H.-J."/>
            <person name="Ramirez L."/>
            <person name="Alfaro M."/>
            <person name="Sun H."/>
            <person name="Tritt A."/>
            <person name="Yoshinaga Y."/>
            <person name="Zwiers L.-H."/>
            <person name="Turgeon B."/>
            <person name="Goodwin S."/>
            <person name="Spatafora J."/>
            <person name="Crous P."/>
            <person name="Grigoriev I."/>
        </authorList>
    </citation>
    <scope>NUCLEOTIDE SEQUENCE</scope>
    <source>
        <strain evidence="1">ATCC 16933</strain>
    </source>
</reference>
<dbReference type="AlphaFoldDB" id="A0A6A6NQA8"/>